<proteinExistence type="predicted"/>
<sequence>MFTGSDNERAIDVLPLINTQALRMEMNPPFNSIPDRIRARLDMITVFATTMEYAIPPEIVKSSEGMWSFSKQLKAMKRTQKHVALAEMISSVFQICVWRTELKIPAREGGGLSLSDRITNDFVMRRKERENGRTRIELEMVWESLRLRIVKNSDSGGNPAALKSDRRWEWKERKSGRREEERRRIEAENGRAKLAAQVK</sequence>
<reference evidence="2" key="1">
    <citation type="journal article" date="2022" name="Mol. Ecol. Resour.">
        <title>The genomes of chicory, endive, great burdock and yacon provide insights into Asteraceae palaeo-polyploidization history and plant inulin production.</title>
        <authorList>
            <person name="Fan W."/>
            <person name="Wang S."/>
            <person name="Wang H."/>
            <person name="Wang A."/>
            <person name="Jiang F."/>
            <person name="Liu H."/>
            <person name="Zhao H."/>
            <person name="Xu D."/>
            <person name="Zhang Y."/>
        </authorList>
    </citation>
    <scope>NUCLEOTIDE SEQUENCE [LARGE SCALE GENOMIC DNA]</scope>
    <source>
        <strain evidence="2">cv. Yunnan</strain>
    </source>
</reference>
<dbReference type="EMBL" id="CM042034">
    <property type="protein sequence ID" value="KAI3761301.1"/>
    <property type="molecule type" value="Genomic_DNA"/>
</dbReference>
<evidence type="ECO:0000313" key="2">
    <source>
        <dbReference type="Proteomes" id="UP001056120"/>
    </source>
</evidence>
<evidence type="ECO:0000313" key="1">
    <source>
        <dbReference type="EMBL" id="KAI3761301.1"/>
    </source>
</evidence>
<dbReference type="Proteomes" id="UP001056120">
    <property type="component" value="Linkage Group LG17"/>
</dbReference>
<protein>
    <submittedName>
        <fullName evidence="1">Uncharacterized protein</fullName>
    </submittedName>
</protein>
<accession>A0ACB9ERI0</accession>
<keyword evidence="2" id="KW-1185">Reference proteome</keyword>
<comment type="caution">
    <text evidence="1">The sequence shown here is derived from an EMBL/GenBank/DDBJ whole genome shotgun (WGS) entry which is preliminary data.</text>
</comment>
<reference evidence="1 2" key="2">
    <citation type="journal article" date="2022" name="Mol. Ecol. Resour.">
        <title>The genomes of chicory, endive, great burdock and yacon provide insights into Asteraceae paleo-polyploidization history and plant inulin production.</title>
        <authorList>
            <person name="Fan W."/>
            <person name="Wang S."/>
            <person name="Wang H."/>
            <person name="Wang A."/>
            <person name="Jiang F."/>
            <person name="Liu H."/>
            <person name="Zhao H."/>
            <person name="Xu D."/>
            <person name="Zhang Y."/>
        </authorList>
    </citation>
    <scope>NUCLEOTIDE SEQUENCE [LARGE SCALE GENOMIC DNA]</scope>
    <source>
        <strain evidence="2">cv. Yunnan</strain>
        <tissue evidence="1">Leaves</tissue>
    </source>
</reference>
<organism evidence="1 2">
    <name type="scientific">Smallanthus sonchifolius</name>
    <dbReference type="NCBI Taxonomy" id="185202"/>
    <lineage>
        <taxon>Eukaryota</taxon>
        <taxon>Viridiplantae</taxon>
        <taxon>Streptophyta</taxon>
        <taxon>Embryophyta</taxon>
        <taxon>Tracheophyta</taxon>
        <taxon>Spermatophyta</taxon>
        <taxon>Magnoliopsida</taxon>
        <taxon>eudicotyledons</taxon>
        <taxon>Gunneridae</taxon>
        <taxon>Pentapetalae</taxon>
        <taxon>asterids</taxon>
        <taxon>campanulids</taxon>
        <taxon>Asterales</taxon>
        <taxon>Asteraceae</taxon>
        <taxon>Asteroideae</taxon>
        <taxon>Heliantheae alliance</taxon>
        <taxon>Millerieae</taxon>
        <taxon>Smallanthus</taxon>
    </lineage>
</organism>
<gene>
    <name evidence="1" type="ORF">L1987_51713</name>
</gene>
<name>A0ACB9ERI0_9ASTR</name>